<name>A0AAD5M9D1_PARTN</name>
<keyword evidence="1" id="KW-0472">Membrane</keyword>
<keyword evidence="3" id="KW-1185">Reference proteome</keyword>
<evidence type="ECO:0008006" key="4">
    <source>
        <dbReference type="Google" id="ProtNLM"/>
    </source>
</evidence>
<evidence type="ECO:0000313" key="2">
    <source>
        <dbReference type="EMBL" id="KAJ1354480.1"/>
    </source>
</evidence>
<dbReference type="EMBL" id="JAHQIW010002096">
    <property type="protein sequence ID" value="KAJ1354480.1"/>
    <property type="molecule type" value="Genomic_DNA"/>
</dbReference>
<gene>
    <name evidence="2" type="ORF">KIN20_011443</name>
</gene>
<comment type="caution">
    <text evidence="2">The sequence shown here is derived from an EMBL/GenBank/DDBJ whole genome shotgun (WGS) entry which is preliminary data.</text>
</comment>
<proteinExistence type="predicted"/>
<protein>
    <recommendedName>
        <fullName evidence="4">Transmembrane protein</fullName>
    </recommendedName>
</protein>
<keyword evidence="1" id="KW-0812">Transmembrane</keyword>
<sequence>MAVSIAILIIGITSVVSNGNQLQLRSRRQSYVYYLCGIILTSVYLFFMFKFIMLSTIVFMSAITANGTLRSKYLCGSLPNAFMSSTGCGNYNGCDTNCGSSAILPPIKCQTSCNNINCKQLNGNYMKESVTDCS</sequence>
<dbReference type="Proteomes" id="UP001196413">
    <property type="component" value="Unassembled WGS sequence"/>
</dbReference>
<accession>A0AAD5M9D1</accession>
<dbReference type="AlphaFoldDB" id="A0AAD5M9D1"/>
<feature type="transmembrane region" description="Helical" evidence="1">
    <location>
        <begin position="31"/>
        <end position="63"/>
    </location>
</feature>
<keyword evidence="1" id="KW-1133">Transmembrane helix</keyword>
<evidence type="ECO:0000256" key="1">
    <source>
        <dbReference type="SAM" id="Phobius"/>
    </source>
</evidence>
<evidence type="ECO:0000313" key="3">
    <source>
        <dbReference type="Proteomes" id="UP001196413"/>
    </source>
</evidence>
<organism evidence="2 3">
    <name type="scientific">Parelaphostrongylus tenuis</name>
    <name type="common">Meningeal worm</name>
    <dbReference type="NCBI Taxonomy" id="148309"/>
    <lineage>
        <taxon>Eukaryota</taxon>
        <taxon>Metazoa</taxon>
        <taxon>Ecdysozoa</taxon>
        <taxon>Nematoda</taxon>
        <taxon>Chromadorea</taxon>
        <taxon>Rhabditida</taxon>
        <taxon>Rhabditina</taxon>
        <taxon>Rhabditomorpha</taxon>
        <taxon>Strongyloidea</taxon>
        <taxon>Metastrongylidae</taxon>
        <taxon>Parelaphostrongylus</taxon>
    </lineage>
</organism>
<reference evidence="2" key="1">
    <citation type="submission" date="2021-06" db="EMBL/GenBank/DDBJ databases">
        <title>Parelaphostrongylus tenuis whole genome reference sequence.</title>
        <authorList>
            <person name="Garwood T.J."/>
            <person name="Larsen P.A."/>
            <person name="Fountain-Jones N.M."/>
            <person name="Garbe J.R."/>
            <person name="Macchietto M.G."/>
            <person name="Kania S.A."/>
            <person name="Gerhold R.W."/>
            <person name="Richards J.E."/>
            <person name="Wolf T.M."/>
        </authorList>
    </citation>
    <scope>NUCLEOTIDE SEQUENCE</scope>
    <source>
        <strain evidence="2">MNPRO001-30</strain>
        <tissue evidence="2">Meninges</tissue>
    </source>
</reference>